<dbReference type="PANTHER" id="PTHR38438">
    <property type="entry name" value="RIBOFLAVIN TRANSPORTER RIBU"/>
    <property type="match status" value="1"/>
</dbReference>
<dbReference type="InterPro" id="IPR024529">
    <property type="entry name" value="ECF_trnsprt_substrate-spec"/>
</dbReference>
<dbReference type="GO" id="GO:0005886">
    <property type="term" value="C:plasma membrane"/>
    <property type="evidence" value="ECO:0007669"/>
    <property type="project" value="UniProtKB-SubCell"/>
</dbReference>
<proteinExistence type="inferred from homology"/>
<organism evidence="10 11">
    <name type="scientific">Carnobacterium maltaromaticum</name>
    <name type="common">Carnobacterium piscicola</name>
    <dbReference type="NCBI Taxonomy" id="2751"/>
    <lineage>
        <taxon>Bacteria</taxon>
        <taxon>Bacillati</taxon>
        <taxon>Bacillota</taxon>
        <taxon>Bacilli</taxon>
        <taxon>Lactobacillales</taxon>
        <taxon>Carnobacteriaceae</taxon>
        <taxon>Carnobacterium</taxon>
    </lineage>
</organism>
<keyword evidence="6 9" id="KW-1133">Transmembrane helix</keyword>
<comment type="subcellular location">
    <subcellularLocation>
        <location evidence="1">Cell membrane</location>
        <topology evidence="1">Multi-pass membrane protein</topology>
    </subcellularLocation>
</comment>
<protein>
    <recommendedName>
        <fullName evidence="8">Riboflavin transporter</fullName>
    </recommendedName>
</protein>
<keyword evidence="7 8" id="KW-0472">Membrane</keyword>
<dbReference type="InterPro" id="IPR025720">
    <property type="entry name" value="RibU"/>
</dbReference>
<dbReference type="AlphaFoldDB" id="A0AAW9JYR9"/>
<evidence type="ECO:0000256" key="1">
    <source>
        <dbReference type="ARBA" id="ARBA00004651"/>
    </source>
</evidence>
<accession>A0AAW9JYR9</accession>
<feature type="transmembrane region" description="Helical" evidence="9">
    <location>
        <begin position="121"/>
        <end position="143"/>
    </location>
</feature>
<evidence type="ECO:0000256" key="3">
    <source>
        <dbReference type="ARBA" id="ARBA00022448"/>
    </source>
</evidence>
<reference evidence="10" key="1">
    <citation type="submission" date="2023-08" db="EMBL/GenBank/DDBJ databases">
        <title>Genomic characterization of piscicolin 126 produced by Carnobacterium maltaromaticum CM22 strain isolated from salmon (Salmo salar).</title>
        <authorList>
            <person name="Gonzalez-Gragera E."/>
            <person name="Garcia-Lopez J.D."/>
            <person name="Teso-Perez C."/>
            <person name="Gimenez-Hernandez I."/>
            <person name="Peralta-Sanchez J.M."/>
            <person name="Valdivia E."/>
            <person name="Montalban-Lopez M."/>
            <person name="Martin-Platero A.M."/>
            <person name="Banos A."/>
            <person name="Martinez-Bueno M."/>
        </authorList>
    </citation>
    <scope>NUCLEOTIDE SEQUENCE</scope>
    <source>
        <strain evidence="10">CM22</strain>
    </source>
</reference>
<feature type="transmembrane region" description="Helical" evidence="9">
    <location>
        <begin position="12"/>
        <end position="31"/>
    </location>
</feature>
<sequence length="196" mass="21546">MKTSNTKRLVGIAMFGAIAYVLMFFAFPILPSASFMKVDFSDIPILLGMFLYGPVGGVLIALVRTVLHYLQTSGDMGYPIGDIASFIASIVYSYPIYFIMSKHMKKGTLTMSNTLVANVTGVISLATIMSLANWLIITPLYLAVMGFSVGPIKEFVLLGVLPFNIIKGLLVSSVFIFMFTKLQPWIIKNQATHINE</sequence>
<keyword evidence="3 8" id="KW-0813">Transport</keyword>
<evidence type="ECO:0000313" key="11">
    <source>
        <dbReference type="Proteomes" id="UP001290462"/>
    </source>
</evidence>
<dbReference type="RefSeq" id="WP_015076251.1">
    <property type="nucleotide sequence ID" value="NZ_BJOJ01000007.1"/>
</dbReference>
<feature type="transmembrane region" description="Helical" evidence="9">
    <location>
        <begin position="155"/>
        <end position="179"/>
    </location>
</feature>
<dbReference type="GO" id="GO:0032217">
    <property type="term" value="F:riboflavin transmembrane transporter activity"/>
    <property type="evidence" value="ECO:0007669"/>
    <property type="project" value="UniProtKB-UniRule"/>
</dbReference>
<gene>
    <name evidence="10" type="ORF">RAK27_17475</name>
</gene>
<evidence type="ECO:0000256" key="9">
    <source>
        <dbReference type="SAM" id="Phobius"/>
    </source>
</evidence>
<keyword evidence="4 8" id="KW-1003">Cell membrane</keyword>
<evidence type="ECO:0000256" key="2">
    <source>
        <dbReference type="ARBA" id="ARBA00005540"/>
    </source>
</evidence>
<comment type="caution">
    <text evidence="10">The sequence shown here is derived from an EMBL/GenBank/DDBJ whole genome shotgun (WGS) entry which is preliminary data.</text>
</comment>
<evidence type="ECO:0000256" key="5">
    <source>
        <dbReference type="ARBA" id="ARBA00022692"/>
    </source>
</evidence>
<evidence type="ECO:0000256" key="7">
    <source>
        <dbReference type="ARBA" id="ARBA00023136"/>
    </source>
</evidence>
<feature type="transmembrane region" description="Helical" evidence="9">
    <location>
        <begin position="83"/>
        <end position="100"/>
    </location>
</feature>
<comment type="similarity">
    <text evidence="2 8">Belongs to the prokaryotic riboflavin transporter (P-RFT) (TC 2.A.87) family.</text>
</comment>
<evidence type="ECO:0000256" key="8">
    <source>
        <dbReference type="PIRNR" id="PIRNR037778"/>
    </source>
</evidence>
<dbReference type="PIRSF" id="PIRSF037778">
    <property type="entry name" value="UCP037778_transp_RibU"/>
    <property type="match status" value="1"/>
</dbReference>
<evidence type="ECO:0000256" key="4">
    <source>
        <dbReference type="ARBA" id="ARBA00022475"/>
    </source>
</evidence>
<dbReference type="EMBL" id="JAVBVO010000005">
    <property type="protein sequence ID" value="MDZ5760434.1"/>
    <property type="molecule type" value="Genomic_DNA"/>
</dbReference>
<dbReference type="Proteomes" id="UP001290462">
    <property type="component" value="Unassembled WGS sequence"/>
</dbReference>
<dbReference type="Pfam" id="PF12822">
    <property type="entry name" value="ECF_trnsprt"/>
    <property type="match status" value="1"/>
</dbReference>
<evidence type="ECO:0000256" key="6">
    <source>
        <dbReference type="ARBA" id="ARBA00022989"/>
    </source>
</evidence>
<evidence type="ECO:0000313" key="10">
    <source>
        <dbReference type="EMBL" id="MDZ5760434.1"/>
    </source>
</evidence>
<feature type="transmembrane region" description="Helical" evidence="9">
    <location>
        <begin position="43"/>
        <end position="63"/>
    </location>
</feature>
<dbReference type="GeneID" id="83606201"/>
<dbReference type="Gene3D" id="1.10.1760.20">
    <property type="match status" value="1"/>
</dbReference>
<name>A0AAW9JYR9_CARML</name>
<dbReference type="PANTHER" id="PTHR38438:SF1">
    <property type="entry name" value="RIBOFLAVIN TRANSPORTER RIBU"/>
    <property type="match status" value="1"/>
</dbReference>
<keyword evidence="5 9" id="KW-0812">Transmembrane</keyword>
<comment type="function">
    <text evidence="8">Probably a riboflavin-binding protein that interacts with the energy-coupling factor (ECF) ABC-transporter complex.</text>
</comment>